<dbReference type="PANTHER" id="PTHR37984">
    <property type="entry name" value="PROTEIN CBG26694"/>
    <property type="match status" value="1"/>
</dbReference>
<dbReference type="InterPro" id="IPR036397">
    <property type="entry name" value="RNaseH_sf"/>
</dbReference>
<evidence type="ECO:0000313" key="3">
    <source>
        <dbReference type="Proteomes" id="UP001488805"/>
    </source>
</evidence>
<dbReference type="InterPro" id="IPR050951">
    <property type="entry name" value="Retrovirus_Pol_polyprotein"/>
</dbReference>
<dbReference type="EMBL" id="JBCEZU010000078">
    <property type="protein sequence ID" value="KAK9532896.1"/>
    <property type="molecule type" value="Genomic_DNA"/>
</dbReference>
<reference evidence="2 3" key="1">
    <citation type="journal article" date="2024" name="Genome Biol. Evol.">
        <title>Chromosome-level genome assembly of the viviparous eelpout Zoarces viviparus.</title>
        <authorList>
            <person name="Fuhrmann N."/>
            <person name="Brasseur M.V."/>
            <person name="Bakowski C.E."/>
            <person name="Podsiadlowski L."/>
            <person name="Prost S."/>
            <person name="Krehenwinkel H."/>
            <person name="Mayer C."/>
        </authorList>
    </citation>
    <scope>NUCLEOTIDE SEQUENCE [LARGE SCALE GENOMIC DNA]</scope>
    <source>
        <strain evidence="2">NO-MEL_2022_Ind0_liver</strain>
    </source>
</reference>
<protein>
    <recommendedName>
        <fullName evidence="1">Integrase catalytic domain-containing protein</fullName>
    </recommendedName>
</protein>
<gene>
    <name evidence="2" type="ORF">VZT92_010259</name>
</gene>
<dbReference type="PROSITE" id="PS50994">
    <property type="entry name" value="INTEGRASE"/>
    <property type="match status" value="1"/>
</dbReference>
<organism evidence="2 3">
    <name type="scientific">Zoarces viviparus</name>
    <name type="common">Viviparous eelpout</name>
    <name type="synonym">Blennius viviparus</name>
    <dbReference type="NCBI Taxonomy" id="48416"/>
    <lineage>
        <taxon>Eukaryota</taxon>
        <taxon>Metazoa</taxon>
        <taxon>Chordata</taxon>
        <taxon>Craniata</taxon>
        <taxon>Vertebrata</taxon>
        <taxon>Euteleostomi</taxon>
        <taxon>Actinopterygii</taxon>
        <taxon>Neopterygii</taxon>
        <taxon>Teleostei</taxon>
        <taxon>Neoteleostei</taxon>
        <taxon>Acanthomorphata</taxon>
        <taxon>Eupercaria</taxon>
        <taxon>Perciformes</taxon>
        <taxon>Cottioidei</taxon>
        <taxon>Zoarcales</taxon>
        <taxon>Zoarcidae</taxon>
        <taxon>Zoarcinae</taxon>
        <taxon>Zoarces</taxon>
    </lineage>
</organism>
<dbReference type="Gene3D" id="3.30.420.10">
    <property type="entry name" value="Ribonuclease H-like superfamily/Ribonuclease H"/>
    <property type="match status" value="1"/>
</dbReference>
<dbReference type="SUPFAM" id="SSF53098">
    <property type="entry name" value="Ribonuclease H-like"/>
    <property type="match status" value="1"/>
</dbReference>
<dbReference type="InterPro" id="IPR012337">
    <property type="entry name" value="RNaseH-like_sf"/>
</dbReference>
<accession>A0AAW1FDH2</accession>
<proteinExistence type="predicted"/>
<dbReference type="GO" id="GO:0003676">
    <property type="term" value="F:nucleic acid binding"/>
    <property type="evidence" value="ECO:0007669"/>
    <property type="project" value="InterPro"/>
</dbReference>
<dbReference type="AlphaFoldDB" id="A0AAW1FDH2"/>
<evidence type="ECO:0000313" key="2">
    <source>
        <dbReference type="EMBL" id="KAK9532896.1"/>
    </source>
</evidence>
<dbReference type="Proteomes" id="UP001488805">
    <property type="component" value="Unassembled WGS sequence"/>
</dbReference>
<dbReference type="Pfam" id="PF00665">
    <property type="entry name" value="rve"/>
    <property type="match status" value="1"/>
</dbReference>
<dbReference type="InterPro" id="IPR001584">
    <property type="entry name" value="Integrase_cat-core"/>
</dbReference>
<feature type="domain" description="Integrase catalytic" evidence="1">
    <location>
        <begin position="1"/>
        <end position="101"/>
    </location>
</feature>
<dbReference type="PANTHER" id="PTHR37984:SF5">
    <property type="entry name" value="PROTEIN NYNRIN-LIKE"/>
    <property type="match status" value="1"/>
</dbReference>
<sequence>MDLCEHNHHNYLVISDYYSRLLEILQLPSTTSAQVIQRLKTVFARFGIPDEVVSDNGPKFSSAELKEFARQLDFKHCTSSPHHPQGNEHAERAVQTAKKILMQEDPVMALMSYRSTPCSATGYSPAELLIGRKIRTTLPTLEKNLLPKWPSRTAVKERDGREKAKQAHYFNRRHGAKPLPALRPGDVVFSKLDHEKSWSLLAVITSDSTTPISFVIRTQHGAELRRIRRHLQPVPVPQPIPAEHKEITGTDTHSDGANMLETVPVSQSVATPTTPLPGQTVTRSGRVCKQVDRLDL</sequence>
<evidence type="ECO:0000259" key="1">
    <source>
        <dbReference type="PROSITE" id="PS50994"/>
    </source>
</evidence>
<comment type="caution">
    <text evidence="2">The sequence shown here is derived from an EMBL/GenBank/DDBJ whole genome shotgun (WGS) entry which is preliminary data.</text>
</comment>
<name>A0AAW1FDH2_ZOAVI</name>
<keyword evidence="3" id="KW-1185">Reference proteome</keyword>
<dbReference type="FunFam" id="3.30.420.10:FF:000063">
    <property type="entry name" value="Retrovirus-related Pol polyprotein from transposon 297-like Protein"/>
    <property type="match status" value="1"/>
</dbReference>
<dbReference type="GO" id="GO:0015074">
    <property type="term" value="P:DNA integration"/>
    <property type="evidence" value="ECO:0007669"/>
    <property type="project" value="InterPro"/>
</dbReference>